<reference evidence="2" key="1">
    <citation type="submission" date="2021-04" db="EMBL/GenBank/DDBJ databases">
        <authorList>
            <consortium name="Molecular Ecology Group"/>
        </authorList>
    </citation>
    <scope>NUCLEOTIDE SEQUENCE</scope>
</reference>
<protein>
    <submittedName>
        <fullName evidence="2">Uncharacterized protein</fullName>
    </submittedName>
</protein>
<gene>
    <name evidence="2" type="ORF">CUNI_LOCUS17585</name>
</gene>
<dbReference type="Proteomes" id="UP000678393">
    <property type="component" value="Unassembled WGS sequence"/>
</dbReference>
<sequence>MTSLCCSSSQESTMMATPTTLNIGEPADERSVDGNTVPVVVTSAHDNQSGDHEFSYGDTEHLGPEIFDEALSPDKPGILDTTDSRSPHNGSVAEYDEDVDEDSVLYTAEKKKSFILNIFSDFLITPNDVFFKISPAVGAVSYGYFSLSVMDPKWFS</sequence>
<evidence type="ECO:0000313" key="2">
    <source>
        <dbReference type="EMBL" id="CAG5132027.1"/>
    </source>
</evidence>
<name>A0A8S3ZR88_9EUPU</name>
<evidence type="ECO:0000313" key="3">
    <source>
        <dbReference type="Proteomes" id="UP000678393"/>
    </source>
</evidence>
<organism evidence="2 3">
    <name type="scientific">Candidula unifasciata</name>
    <dbReference type="NCBI Taxonomy" id="100452"/>
    <lineage>
        <taxon>Eukaryota</taxon>
        <taxon>Metazoa</taxon>
        <taxon>Spiralia</taxon>
        <taxon>Lophotrochozoa</taxon>
        <taxon>Mollusca</taxon>
        <taxon>Gastropoda</taxon>
        <taxon>Heterobranchia</taxon>
        <taxon>Euthyneura</taxon>
        <taxon>Panpulmonata</taxon>
        <taxon>Eupulmonata</taxon>
        <taxon>Stylommatophora</taxon>
        <taxon>Helicina</taxon>
        <taxon>Helicoidea</taxon>
        <taxon>Geomitridae</taxon>
        <taxon>Candidula</taxon>
    </lineage>
</organism>
<dbReference type="EMBL" id="CAJHNH020005024">
    <property type="protein sequence ID" value="CAG5132027.1"/>
    <property type="molecule type" value="Genomic_DNA"/>
</dbReference>
<feature type="region of interest" description="Disordered" evidence="1">
    <location>
        <begin position="69"/>
        <end position="98"/>
    </location>
</feature>
<evidence type="ECO:0000256" key="1">
    <source>
        <dbReference type="SAM" id="MobiDB-lite"/>
    </source>
</evidence>
<feature type="non-terminal residue" evidence="2">
    <location>
        <position position="156"/>
    </location>
</feature>
<keyword evidence="3" id="KW-1185">Reference proteome</keyword>
<comment type="caution">
    <text evidence="2">The sequence shown here is derived from an EMBL/GenBank/DDBJ whole genome shotgun (WGS) entry which is preliminary data.</text>
</comment>
<proteinExistence type="predicted"/>
<dbReference type="AlphaFoldDB" id="A0A8S3ZR88"/>
<dbReference type="OrthoDB" id="5915502at2759"/>
<accession>A0A8S3ZR88</accession>